<organism evidence="1 2">
    <name type="scientific">Pongo abelii</name>
    <name type="common">Sumatran orangutan</name>
    <name type="synonym">Pongo pygmaeus abelii</name>
    <dbReference type="NCBI Taxonomy" id="9601"/>
    <lineage>
        <taxon>Eukaryota</taxon>
        <taxon>Metazoa</taxon>
        <taxon>Chordata</taxon>
        <taxon>Craniata</taxon>
        <taxon>Vertebrata</taxon>
        <taxon>Euteleostomi</taxon>
        <taxon>Mammalia</taxon>
        <taxon>Eutheria</taxon>
        <taxon>Euarchontoglires</taxon>
        <taxon>Primates</taxon>
        <taxon>Haplorrhini</taxon>
        <taxon>Catarrhini</taxon>
        <taxon>Hominidae</taxon>
        <taxon>Pongo</taxon>
    </lineage>
</organism>
<dbReference type="OMA" id="CAPPRMA"/>
<dbReference type="GeneTree" id="ENSGT00940000167556"/>
<name>A0A8I5T3H5_PONAB</name>
<protein>
    <submittedName>
        <fullName evidence="1">Uncharacterized protein</fullName>
    </submittedName>
</protein>
<sequence>MSRTCFFVCFETESGSVAQAGVQWRDLGSLQPLLPGLKRFSCLSLPNSWDYRLQACVTMQPRPPGLR</sequence>
<reference evidence="1" key="3">
    <citation type="submission" date="2025-09" db="UniProtKB">
        <authorList>
            <consortium name="Ensembl"/>
        </authorList>
    </citation>
    <scope>IDENTIFICATION</scope>
</reference>
<reference evidence="1" key="2">
    <citation type="submission" date="2025-08" db="UniProtKB">
        <authorList>
            <consortium name="Ensembl"/>
        </authorList>
    </citation>
    <scope>IDENTIFICATION</scope>
</reference>
<evidence type="ECO:0000313" key="2">
    <source>
        <dbReference type="Proteomes" id="UP000001595"/>
    </source>
</evidence>
<keyword evidence="2" id="KW-1185">Reference proteome</keyword>
<dbReference type="AlphaFoldDB" id="A0A8I5T3H5"/>
<proteinExistence type="predicted"/>
<dbReference type="Ensembl" id="ENSPPYT00000060369.1">
    <property type="protein sequence ID" value="ENSPPYP00000029958.1"/>
    <property type="gene ID" value="ENSPPYG00000033121.1"/>
</dbReference>
<evidence type="ECO:0000313" key="1">
    <source>
        <dbReference type="Ensembl" id="ENSPPYP00000029958.1"/>
    </source>
</evidence>
<dbReference type="PANTHER" id="PTHR46254">
    <property type="entry name" value="PROTEIN GVQW1-RELATED"/>
    <property type="match status" value="1"/>
</dbReference>
<accession>A0A8I5T3H5</accession>
<reference evidence="1 2" key="1">
    <citation type="submission" date="2008-02" db="EMBL/GenBank/DDBJ databases">
        <title>A 6x draft sequence assembly of the Pongo pygmaeus abelii genome.</title>
        <authorList>
            <person name="Wilson R.K."/>
            <person name="Mardis E."/>
        </authorList>
    </citation>
    <scope>NUCLEOTIDE SEQUENCE [LARGE SCALE GENOMIC DNA]</scope>
</reference>
<dbReference type="Proteomes" id="UP000001595">
    <property type="component" value="Chromosome 1"/>
</dbReference>